<dbReference type="GO" id="GO:0008320">
    <property type="term" value="F:protein transmembrane transporter activity"/>
    <property type="evidence" value="ECO:0007669"/>
    <property type="project" value="TreeGrafter"/>
</dbReference>
<dbReference type="Gene3D" id="3.10.20.310">
    <property type="entry name" value="membrane protein fhac"/>
    <property type="match status" value="1"/>
</dbReference>
<sequence>MRIAATGLALALVALAAVPARAQVSPQVNPGLIEQNIERQRQRIEQQEQAPRQQGPAVVGPGRAPAVQIPGGGQTFLLRKVIFDSSKFITAEELDAVAAKYIGRRVDIATLQALVADVNAIYVARGIVTAIAILPPQTADKGIIKIKLTEGRLQKSSVIGNQQTRESYIRSSVDPPSGDVLDVPKLNQDVVRFNRTNEVQLRALLQPGTDFGLTDLQLAVTEPPVNTLQVFADNQGVKTTGRNEAGIYYKRHGLLGFDDRFTFYGVKSKGNINGNVAFNVPFNPWGGRIGLSYTQGRIKIVQGQFESLDVTGTSNQTSLNISQPFWNNDVWMLQATGAYGYGNSESDFAAVPVSKSRYSKATGGLSLSAQAASYSLTISPAVNGINWHDKILGGERSFTTLTGSFYGSLQLPAQMSAVLVGSGQYTGDKLLPGDQLFSVGGPTTVRGYPTNASSGDSGYYFNAELHRNMSDLVKGLDIFAFIDSGAVFSTFPAITQLDSAGAGLSWTPHAAITFEASVGVPWRTVVVGQPRSDFYGRVTLRPLQLL</sequence>
<reference evidence="8" key="1">
    <citation type="submission" date="2018-08" db="EMBL/GenBank/DDBJ databases">
        <authorList>
            <person name="Kim S.-J."/>
            <person name="Jung G.-Y."/>
        </authorList>
    </citation>
    <scope>NUCLEOTIDE SEQUENCE [LARGE SCALE GENOMIC DNA]</scope>
    <source>
        <strain evidence="8">GY_H</strain>
    </source>
</reference>
<dbReference type="GO" id="GO:0098046">
    <property type="term" value="C:type V protein secretion system complex"/>
    <property type="evidence" value="ECO:0007669"/>
    <property type="project" value="TreeGrafter"/>
</dbReference>
<evidence type="ECO:0000256" key="2">
    <source>
        <dbReference type="ARBA" id="ARBA00022692"/>
    </source>
</evidence>
<dbReference type="Pfam" id="PF08479">
    <property type="entry name" value="POTRA_2"/>
    <property type="match status" value="1"/>
</dbReference>
<evidence type="ECO:0000259" key="6">
    <source>
        <dbReference type="Pfam" id="PF08479"/>
    </source>
</evidence>
<dbReference type="PANTHER" id="PTHR34597:SF1">
    <property type="entry name" value="HEME_HEMOPEXIN TRANSPORTER PROTEIN HUXB"/>
    <property type="match status" value="1"/>
</dbReference>
<keyword evidence="1" id="KW-0472">Membrane</keyword>
<evidence type="ECO:0000256" key="3">
    <source>
        <dbReference type="ARBA" id="ARBA00023237"/>
    </source>
</evidence>
<comment type="caution">
    <text evidence="7">The sequence shown here is derived from an EMBL/GenBank/DDBJ whole genome shotgun (WGS) entry which is preliminary data.</text>
</comment>
<feature type="domain" description="Haemolysin activator HlyB C-terminal" evidence="5">
    <location>
        <begin position="213"/>
        <end position="504"/>
    </location>
</feature>
<name>A0A371BBS5_9BRAD</name>
<dbReference type="EMBL" id="QRGO01000001">
    <property type="protein sequence ID" value="RDV05059.1"/>
    <property type="molecule type" value="Genomic_DNA"/>
</dbReference>
<dbReference type="Pfam" id="PF03865">
    <property type="entry name" value="ShlB"/>
    <property type="match status" value="1"/>
</dbReference>
<evidence type="ECO:0000256" key="4">
    <source>
        <dbReference type="SAM" id="SignalP"/>
    </source>
</evidence>
<evidence type="ECO:0000313" key="8">
    <source>
        <dbReference type="Proteomes" id="UP000263993"/>
    </source>
</evidence>
<keyword evidence="8" id="KW-1185">Reference proteome</keyword>
<evidence type="ECO:0000259" key="5">
    <source>
        <dbReference type="Pfam" id="PF03865"/>
    </source>
</evidence>
<proteinExistence type="predicted"/>
<dbReference type="Gene3D" id="2.40.160.50">
    <property type="entry name" value="membrane protein fhac: a member of the omp85/tpsb transporter family"/>
    <property type="match status" value="1"/>
</dbReference>
<feature type="signal peptide" evidence="4">
    <location>
        <begin position="1"/>
        <end position="22"/>
    </location>
</feature>
<evidence type="ECO:0000256" key="1">
    <source>
        <dbReference type="ARBA" id="ARBA00022452"/>
    </source>
</evidence>
<dbReference type="Proteomes" id="UP000263993">
    <property type="component" value="Unassembled WGS sequence"/>
</dbReference>
<organism evidence="7 8">
    <name type="scientific">Undibacter mobilis</name>
    <dbReference type="NCBI Taxonomy" id="2292256"/>
    <lineage>
        <taxon>Bacteria</taxon>
        <taxon>Pseudomonadati</taxon>
        <taxon>Pseudomonadota</taxon>
        <taxon>Alphaproteobacteria</taxon>
        <taxon>Hyphomicrobiales</taxon>
        <taxon>Nitrobacteraceae</taxon>
        <taxon>Undibacter</taxon>
    </lineage>
</organism>
<protein>
    <submittedName>
        <fullName evidence="7">ShlB/FhaC/HecB family hemolysin secretion/activation protein</fullName>
    </submittedName>
</protein>
<keyword evidence="2" id="KW-0812">Transmembrane</keyword>
<dbReference type="InterPro" id="IPR005565">
    <property type="entry name" value="Hemolysn_activator_HlyB_C"/>
</dbReference>
<dbReference type="GO" id="GO:0046819">
    <property type="term" value="P:protein secretion by the type V secretion system"/>
    <property type="evidence" value="ECO:0007669"/>
    <property type="project" value="TreeGrafter"/>
</dbReference>
<accession>A0A371BBS5</accession>
<feature type="domain" description="Polypeptide-transport-associated ShlB-type" evidence="6">
    <location>
        <begin position="76"/>
        <end position="151"/>
    </location>
</feature>
<dbReference type="AlphaFoldDB" id="A0A371BBS5"/>
<gene>
    <name evidence="7" type="ORF">DXH78_11080</name>
</gene>
<dbReference type="PANTHER" id="PTHR34597">
    <property type="entry name" value="SLR1661 PROTEIN"/>
    <property type="match status" value="1"/>
</dbReference>
<keyword evidence="4" id="KW-0732">Signal</keyword>
<feature type="chain" id="PRO_5016978388" evidence="4">
    <location>
        <begin position="23"/>
        <end position="546"/>
    </location>
</feature>
<keyword evidence="1" id="KW-1134">Transmembrane beta strand</keyword>
<evidence type="ECO:0000313" key="7">
    <source>
        <dbReference type="EMBL" id="RDV05059.1"/>
    </source>
</evidence>
<dbReference type="OrthoDB" id="7439045at2"/>
<dbReference type="InterPro" id="IPR013686">
    <property type="entry name" value="Polypept-transport_assoc_ShlB"/>
</dbReference>
<keyword evidence="3" id="KW-0998">Cell outer membrane</keyword>
<dbReference type="RefSeq" id="WP_115517084.1">
    <property type="nucleotide sequence ID" value="NZ_QRGO01000001.1"/>
</dbReference>
<dbReference type="InterPro" id="IPR051544">
    <property type="entry name" value="TPS_OM_transporter"/>
</dbReference>